<gene>
    <name evidence="2" type="ORF">METZ01_LOCUS232346</name>
</gene>
<name>A0A382GXA8_9ZZZZ</name>
<evidence type="ECO:0000259" key="1">
    <source>
        <dbReference type="Pfam" id="PF00294"/>
    </source>
</evidence>
<dbReference type="PANTHER" id="PTHR46969:SF1">
    <property type="entry name" value="BIFUNCTIONAL PROTEIN HLDE"/>
    <property type="match status" value="1"/>
</dbReference>
<dbReference type="PANTHER" id="PTHR46969">
    <property type="entry name" value="BIFUNCTIONAL PROTEIN HLDE"/>
    <property type="match status" value="1"/>
</dbReference>
<feature type="domain" description="Carbohydrate kinase PfkB" evidence="1">
    <location>
        <begin position="10"/>
        <end position="127"/>
    </location>
</feature>
<dbReference type="Gene3D" id="3.40.1190.20">
    <property type="match status" value="1"/>
</dbReference>
<dbReference type="GO" id="GO:0033786">
    <property type="term" value="F:heptose-1-phosphate adenylyltransferase activity"/>
    <property type="evidence" value="ECO:0007669"/>
    <property type="project" value="TreeGrafter"/>
</dbReference>
<accession>A0A382GXA8</accession>
<dbReference type="GO" id="GO:0005829">
    <property type="term" value="C:cytosol"/>
    <property type="evidence" value="ECO:0007669"/>
    <property type="project" value="TreeGrafter"/>
</dbReference>
<dbReference type="EMBL" id="UINC01057863">
    <property type="protein sequence ID" value="SVB79492.1"/>
    <property type="molecule type" value="Genomic_DNA"/>
</dbReference>
<organism evidence="2">
    <name type="scientific">marine metagenome</name>
    <dbReference type="NCBI Taxonomy" id="408172"/>
    <lineage>
        <taxon>unclassified sequences</taxon>
        <taxon>metagenomes</taxon>
        <taxon>ecological metagenomes</taxon>
    </lineage>
</organism>
<dbReference type="SUPFAM" id="SSF53613">
    <property type="entry name" value="Ribokinase-like"/>
    <property type="match status" value="1"/>
</dbReference>
<proteinExistence type="predicted"/>
<feature type="non-terminal residue" evidence="2">
    <location>
        <position position="1"/>
    </location>
</feature>
<dbReference type="InterPro" id="IPR011611">
    <property type="entry name" value="PfkB_dom"/>
</dbReference>
<sequence length="141" mass="15383">NSSYHTMDKYEKVECVIINESELRHEFRNRDGDLDDLMKTLSQTLKAMNVVVTRGNQGAKLYQRTTDEFLTCPAFAAKVVDKVGSGDAMLALFSASLRSGVDAKLSLLVGSLAAAQSVETIGNSKSVSKNTILKTLQHSLK</sequence>
<dbReference type="GO" id="GO:0033785">
    <property type="term" value="F:heptose 7-phosphate kinase activity"/>
    <property type="evidence" value="ECO:0007669"/>
    <property type="project" value="TreeGrafter"/>
</dbReference>
<dbReference type="InterPro" id="IPR029056">
    <property type="entry name" value="Ribokinase-like"/>
</dbReference>
<evidence type="ECO:0000313" key="2">
    <source>
        <dbReference type="EMBL" id="SVB79492.1"/>
    </source>
</evidence>
<reference evidence="2" key="1">
    <citation type="submission" date="2018-05" db="EMBL/GenBank/DDBJ databases">
        <authorList>
            <person name="Lanie J.A."/>
            <person name="Ng W.-L."/>
            <person name="Kazmierczak K.M."/>
            <person name="Andrzejewski T.M."/>
            <person name="Davidsen T.M."/>
            <person name="Wayne K.J."/>
            <person name="Tettelin H."/>
            <person name="Glass J.I."/>
            <person name="Rusch D."/>
            <person name="Podicherti R."/>
            <person name="Tsui H.-C.T."/>
            <person name="Winkler M.E."/>
        </authorList>
    </citation>
    <scope>NUCLEOTIDE SEQUENCE</scope>
</reference>
<dbReference type="AlphaFoldDB" id="A0A382GXA8"/>
<dbReference type="Pfam" id="PF00294">
    <property type="entry name" value="PfkB"/>
    <property type="match status" value="1"/>
</dbReference>
<protein>
    <recommendedName>
        <fullName evidence="1">Carbohydrate kinase PfkB domain-containing protein</fullName>
    </recommendedName>
</protein>